<dbReference type="PROSITE" id="PS50923">
    <property type="entry name" value="SUSHI"/>
    <property type="match status" value="2"/>
</dbReference>
<dbReference type="PANTHER" id="PTHR23282">
    <property type="entry name" value="APICAL ENDOSOMAL GLYCOPROTEIN PRECURSOR"/>
    <property type="match status" value="1"/>
</dbReference>
<dbReference type="AlphaFoldDB" id="A0AAJ7N631"/>
<evidence type="ECO:0000256" key="4">
    <source>
        <dbReference type="SAM" id="SignalP"/>
    </source>
</evidence>
<dbReference type="PROSITE" id="PS50958">
    <property type="entry name" value="SMB_2"/>
    <property type="match status" value="1"/>
</dbReference>
<dbReference type="CDD" id="cd06263">
    <property type="entry name" value="MAM"/>
    <property type="match status" value="1"/>
</dbReference>
<protein>
    <submittedName>
        <fullName evidence="9">Uncharacterized protein LOC108624526</fullName>
    </submittedName>
</protein>
<evidence type="ECO:0000313" key="9">
    <source>
        <dbReference type="RefSeq" id="XP_017879403.1"/>
    </source>
</evidence>
<dbReference type="Pfam" id="PF00629">
    <property type="entry name" value="MAM"/>
    <property type="match status" value="1"/>
</dbReference>
<dbReference type="InterPro" id="IPR013320">
    <property type="entry name" value="ConA-like_dom_sf"/>
</dbReference>
<accession>A0AAJ7N631</accession>
<dbReference type="SUPFAM" id="SSF49899">
    <property type="entry name" value="Concanavalin A-like lectins/glucanases"/>
    <property type="match status" value="1"/>
</dbReference>
<dbReference type="InterPro" id="IPR051560">
    <property type="entry name" value="MAM_domain-containing"/>
</dbReference>
<dbReference type="Gene3D" id="2.60.120.200">
    <property type="match status" value="1"/>
</dbReference>
<dbReference type="Pfam" id="PF01033">
    <property type="entry name" value="Somatomedin_B"/>
    <property type="match status" value="1"/>
</dbReference>
<dbReference type="SMART" id="SM00137">
    <property type="entry name" value="MAM"/>
    <property type="match status" value="1"/>
</dbReference>
<keyword evidence="4" id="KW-0732">Signal</keyword>
<dbReference type="GO" id="GO:0016020">
    <property type="term" value="C:membrane"/>
    <property type="evidence" value="ECO:0007669"/>
    <property type="project" value="InterPro"/>
</dbReference>
<dbReference type="SUPFAM" id="SSF57535">
    <property type="entry name" value="Complement control module/SCR domain"/>
    <property type="match status" value="2"/>
</dbReference>
<feature type="chain" id="PRO_5042618815" evidence="4">
    <location>
        <begin position="22"/>
        <end position="602"/>
    </location>
</feature>
<sequence length="602" mass="66948">MKIFFTVPLLLLVFLAHCAVSSLPSKSRCPIVRLANGRVRQRVKGRVIRFNCYEGFTLVGNKYATCIRGQWDTPTPVCVNAECPVPAMPEHALMATKYNGAILLYFCEPGYALIGAPEIYCDGRQWNTTVPHCRDTNAAPPAQCDFEKPDICWWEQDPHHDFDWQRHNFGTPSYHIGTGPTHDHTLGAGNEGYYLYIEASGRLENDTARIISPIYNSSYTDSGCFSFWYHMYGATVGTLNVYFKKEKDLLPRLMFSKEGDQGNQWLQGFFNLPKADKGFQIIIEGIRGRSYVSDIAVDDVAILQGDKCRNLSETENEGVTESDYDQIELVNAQQSCRGRCKNSVTYSFTTSVPPTPSEACLCTLDCAEHSICCPDYAEYCVLSYTEEWTEAASQTTVLTRVSVPTARNVTASDVATVRTGFSMNPKDDIDPVTLRPATTSTTTLGSVTNITATLRPIANVTTITSRPVVTTRRTQLPTKSTRRIGTSTVPTKETPFVRPTTTTVRYEPVVGQPDSEASRQDPKKVHRASPHFSLLSIIAMVVAMLAGVSVSTWIAIVVLRKRKTYKRRANGSALSEDSDVRFLTSDEILDFTLARPSENDET</sequence>
<name>A0AAJ7N631_9HYME</name>
<gene>
    <name evidence="9" type="primary">LOC108624526</name>
</gene>
<evidence type="ECO:0000256" key="2">
    <source>
        <dbReference type="PROSITE-ProRule" id="PRU00302"/>
    </source>
</evidence>
<dbReference type="InterPro" id="IPR001212">
    <property type="entry name" value="Somatomedin_B_dom"/>
</dbReference>
<feature type="domain" description="Sushi" evidence="6">
    <location>
        <begin position="27"/>
        <end position="80"/>
    </location>
</feature>
<evidence type="ECO:0000259" key="6">
    <source>
        <dbReference type="PROSITE" id="PS50923"/>
    </source>
</evidence>
<dbReference type="InterPro" id="IPR000998">
    <property type="entry name" value="MAM_dom"/>
</dbReference>
<keyword evidence="3" id="KW-1133">Transmembrane helix</keyword>
<comment type="caution">
    <text evidence="2">Lacks conserved residue(s) required for the propagation of feature annotation.</text>
</comment>
<evidence type="ECO:0000259" key="7">
    <source>
        <dbReference type="PROSITE" id="PS50958"/>
    </source>
</evidence>
<proteinExistence type="predicted"/>
<feature type="signal peptide" evidence="4">
    <location>
        <begin position="1"/>
        <end position="21"/>
    </location>
</feature>
<dbReference type="InterPro" id="IPR000436">
    <property type="entry name" value="Sushi_SCR_CCP_dom"/>
</dbReference>
<feature type="domain" description="Sushi" evidence="6">
    <location>
        <begin position="81"/>
        <end position="135"/>
    </location>
</feature>
<keyword evidence="2" id="KW-0768">Sushi</keyword>
<evidence type="ECO:0000259" key="5">
    <source>
        <dbReference type="PROSITE" id="PS50060"/>
    </source>
</evidence>
<organism evidence="8 9">
    <name type="scientific">Ceratina calcarata</name>
    <dbReference type="NCBI Taxonomy" id="156304"/>
    <lineage>
        <taxon>Eukaryota</taxon>
        <taxon>Metazoa</taxon>
        <taxon>Ecdysozoa</taxon>
        <taxon>Arthropoda</taxon>
        <taxon>Hexapoda</taxon>
        <taxon>Insecta</taxon>
        <taxon>Pterygota</taxon>
        <taxon>Neoptera</taxon>
        <taxon>Endopterygota</taxon>
        <taxon>Hymenoptera</taxon>
        <taxon>Apocrita</taxon>
        <taxon>Aculeata</taxon>
        <taxon>Apoidea</taxon>
        <taxon>Anthophila</taxon>
        <taxon>Apidae</taxon>
        <taxon>Ceratina</taxon>
        <taxon>Zadontomerus</taxon>
    </lineage>
</organism>
<keyword evidence="3" id="KW-0472">Membrane</keyword>
<keyword evidence="8" id="KW-1185">Reference proteome</keyword>
<dbReference type="KEGG" id="ccal:108624526"/>
<dbReference type="InterPro" id="IPR036024">
    <property type="entry name" value="Somatomedin_B-like_dom_sf"/>
</dbReference>
<dbReference type="Gene3D" id="2.10.70.10">
    <property type="entry name" value="Complement Module, domain 1"/>
    <property type="match status" value="2"/>
</dbReference>
<dbReference type="InterPro" id="IPR035976">
    <property type="entry name" value="Sushi/SCR/CCP_sf"/>
</dbReference>
<dbReference type="PANTHER" id="PTHR23282:SF101">
    <property type="entry name" value="MAM DOMAIN-CONTAINING PROTEIN"/>
    <property type="match status" value="1"/>
</dbReference>
<dbReference type="PROSITE" id="PS00524">
    <property type="entry name" value="SMB_1"/>
    <property type="match status" value="1"/>
</dbReference>
<feature type="transmembrane region" description="Helical" evidence="3">
    <location>
        <begin position="532"/>
        <end position="559"/>
    </location>
</feature>
<dbReference type="Gene3D" id="4.10.410.20">
    <property type="match status" value="1"/>
</dbReference>
<dbReference type="Pfam" id="PF00084">
    <property type="entry name" value="Sushi"/>
    <property type="match status" value="2"/>
</dbReference>
<dbReference type="GeneID" id="108624526"/>
<evidence type="ECO:0000256" key="1">
    <source>
        <dbReference type="ARBA" id="ARBA00023157"/>
    </source>
</evidence>
<dbReference type="Proteomes" id="UP000694925">
    <property type="component" value="Unplaced"/>
</dbReference>
<reference evidence="9" key="1">
    <citation type="submission" date="2025-08" db="UniProtKB">
        <authorList>
            <consortium name="RefSeq"/>
        </authorList>
    </citation>
    <scope>IDENTIFICATION</scope>
    <source>
        <tissue evidence="9">Whole body</tissue>
    </source>
</reference>
<keyword evidence="3" id="KW-0812">Transmembrane</keyword>
<feature type="domain" description="MAM" evidence="5">
    <location>
        <begin position="142"/>
        <end position="310"/>
    </location>
</feature>
<evidence type="ECO:0000313" key="8">
    <source>
        <dbReference type="Proteomes" id="UP000694925"/>
    </source>
</evidence>
<dbReference type="SUPFAM" id="SSF90188">
    <property type="entry name" value="Somatomedin B domain"/>
    <property type="match status" value="1"/>
</dbReference>
<dbReference type="RefSeq" id="XP_017879403.1">
    <property type="nucleotide sequence ID" value="XM_018023914.2"/>
</dbReference>
<feature type="domain" description="SMB" evidence="7">
    <location>
        <begin position="332"/>
        <end position="385"/>
    </location>
</feature>
<dbReference type="CDD" id="cd00033">
    <property type="entry name" value="CCP"/>
    <property type="match status" value="2"/>
</dbReference>
<keyword evidence="1" id="KW-1015">Disulfide bond</keyword>
<dbReference type="SMART" id="SM00032">
    <property type="entry name" value="CCP"/>
    <property type="match status" value="2"/>
</dbReference>
<evidence type="ECO:0000256" key="3">
    <source>
        <dbReference type="SAM" id="Phobius"/>
    </source>
</evidence>
<dbReference type="PROSITE" id="PS50060">
    <property type="entry name" value="MAM_2"/>
    <property type="match status" value="1"/>
</dbReference>